<feature type="coiled-coil region" evidence="6">
    <location>
        <begin position="795"/>
        <end position="862"/>
    </location>
</feature>
<dbReference type="Gene3D" id="1.20.120.20">
    <property type="entry name" value="Apolipoprotein"/>
    <property type="match status" value="1"/>
</dbReference>
<dbReference type="PANTHER" id="PTHR43806">
    <property type="entry name" value="PEPTIDASE S8"/>
    <property type="match status" value="1"/>
</dbReference>
<evidence type="ECO:0000313" key="8">
    <source>
        <dbReference type="EMBL" id="MCW6038895.1"/>
    </source>
</evidence>
<dbReference type="SUPFAM" id="SSF54106">
    <property type="entry name" value="LysM domain"/>
    <property type="match status" value="1"/>
</dbReference>
<dbReference type="InterPro" id="IPR036779">
    <property type="entry name" value="LysM_dom_sf"/>
</dbReference>
<keyword evidence="6" id="KW-0175">Coiled coil</keyword>
<dbReference type="InterPro" id="IPR050131">
    <property type="entry name" value="Peptidase_S8_subtilisin-like"/>
</dbReference>
<comment type="similarity">
    <text evidence="1 5">Belongs to the peptidase S8 family.</text>
</comment>
<comment type="caution">
    <text evidence="5">Lacks conserved residue(s) required for the propagation of feature annotation.</text>
</comment>
<evidence type="ECO:0000256" key="4">
    <source>
        <dbReference type="ARBA" id="ARBA00022825"/>
    </source>
</evidence>
<evidence type="ECO:0000256" key="3">
    <source>
        <dbReference type="ARBA" id="ARBA00022801"/>
    </source>
</evidence>
<keyword evidence="3 5" id="KW-0378">Hydrolase</keyword>
<evidence type="ECO:0000256" key="6">
    <source>
        <dbReference type="SAM" id="Coils"/>
    </source>
</evidence>
<dbReference type="CDD" id="cd00118">
    <property type="entry name" value="LysM"/>
    <property type="match status" value="1"/>
</dbReference>
<dbReference type="SUPFAM" id="SSF52743">
    <property type="entry name" value="Subtilisin-like"/>
    <property type="match status" value="2"/>
</dbReference>
<evidence type="ECO:0000256" key="1">
    <source>
        <dbReference type="ARBA" id="ARBA00011073"/>
    </source>
</evidence>
<dbReference type="PANTHER" id="PTHR43806:SF11">
    <property type="entry name" value="CEREVISIN-RELATED"/>
    <property type="match status" value="1"/>
</dbReference>
<proteinExistence type="inferred from homology"/>
<dbReference type="Pfam" id="PF01476">
    <property type="entry name" value="LysM"/>
    <property type="match status" value="1"/>
</dbReference>
<dbReference type="Gene3D" id="3.40.50.200">
    <property type="entry name" value="Peptidase S8/S53 domain"/>
    <property type="match status" value="3"/>
</dbReference>
<dbReference type="InterPro" id="IPR036852">
    <property type="entry name" value="Peptidase_S8/S53_dom_sf"/>
</dbReference>
<dbReference type="InterPro" id="IPR018392">
    <property type="entry name" value="LysM"/>
</dbReference>
<evidence type="ECO:0000256" key="5">
    <source>
        <dbReference type="PROSITE-ProRule" id="PRU01240"/>
    </source>
</evidence>
<dbReference type="PROSITE" id="PS51782">
    <property type="entry name" value="LYSM"/>
    <property type="match status" value="1"/>
</dbReference>
<name>A0ABT3LBM1_9CYAN</name>
<evidence type="ECO:0000259" key="7">
    <source>
        <dbReference type="PROSITE" id="PS51782"/>
    </source>
</evidence>
<evidence type="ECO:0000313" key="9">
    <source>
        <dbReference type="Proteomes" id="UP001526426"/>
    </source>
</evidence>
<feature type="coiled-coil region" evidence="6">
    <location>
        <begin position="1164"/>
        <end position="1195"/>
    </location>
</feature>
<organism evidence="8 9">
    <name type="scientific">Spirulina subsalsa FACHB-351</name>
    <dbReference type="NCBI Taxonomy" id="234711"/>
    <lineage>
        <taxon>Bacteria</taxon>
        <taxon>Bacillati</taxon>
        <taxon>Cyanobacteriota</taxon>
        <taxon>Cyanophyceae</taxon>
        <taxon>Spirulinales</taxon>
        <taxon>Spirulinaceae</taxon>
        <taxon>Spirulina</taxon>
    </lineage>
</organism>
<dbReference type="Pfam" id="PF00082">
    <property type="entry name" value="Peptidase_S8"/>
    <property type="match status" value="3"/>
</dbReference>
<keyword evidence="2 5" id="KW-0645">Protease</keyword>
<protein>
    <submittedName>
        <fullName evidence="8">S8 family serine peptidase</fullName>
    </submittedName>
</protein>
<dbReference type="PRINTS" id="PR00723">
    <property type="entry name" value="SUBTILISIN"/>
</dbReference>
<feature type="domain" description="LysM" evidence="7">
    <location>
        <begin position="734"/>
        <end position="785"/>
    </location>
</feature>
<feature type="active site" description="Charge relay system" evidence="5">
    <location>
        <position position="287"/>
    </location>
</feature>
<dbReference type="InterPro" id="IPR015500">
    <property type="entry name" value="Peptidase_S8_subtilisin-rel"/>
</dbReference>
<dbReference type="PROSITE" id="PS51892">
    <property type="entry name" value="SUBTILASE"/>
    <property type="match status" value="2"/>
</dbReference>
<dbReference type="SMART" id="SM00257">
    <property type="entry name" value="LysM"/>
    <property type="match status" value="1"/>
</dbReference>
<dbReference type="Gene3D" id="3.10.350.10">
    <property type="entry name" value="LysM domain"/>
    <property type="match status" value="1"/>
</dbReference>
<sequence length="1341" mass="143915">IAAQRDNDIGIDGINPDAPIWLGRAVGSGQWANSLVEFVDAAVESGQPNAVITINPNLTEVYENGTVGVRYELTDAEWEALAYANKHNILVVVPAGENGEFISALGQTSLSFDNVITVGTAQRINDAASAWQSHGAASNSPSGFALNILADGTNDEISTTTISAGKVAGAVSQVWAANPKLSHREVIDILQNTATDLNEPGWDFETGSGLLNIAAAVHLAKATKSLDVDVPIRWLKFEKSNQPLIGVIDTGFNGSNPDIDYSRVTLGRDHVDGDDNPLFEGDQGNEHGTHVLGIIAATQDNGIGVDGINDQAPLWLGRAVGSGKWAESLREFVDAAKASGQPNAVVNLSFDLTQTNPDGTVTTRYELTPQEREAIEYARQNGVLIVVAAGNDGGTMSALGQASQEFDNLITVGSVDERGKRASYSNLGYGLDLVSRGGTAYNPITSTVGEGTDLKTFLEDNSDEVEEDDEMSVALQSVFEEEFGEFYDPDDPEDDSELPEDWTDQERQAYQEAIKAIDEALDGYEEEALQKVGMEFISDYLNIGVEASEEFLKVFDEDAIDSLIEAEEILGDVLENGEPTLKAGLEFSSLSDLDVDEDEVDEELIAELMGLDFSIDPDLDMGTGEMAGTSVAAAKVTGAVSKVWAANPDLSYKQVKEILKATAVDLGPKGWDKETGYGLVDIAAAVALAKETQPEAYTPKPILSPLTWSGEGTVIAGERPVNAVQYKGKYFQWTSYTVRSGDNLSLIASRLSGLTSSDWSFIYDKNRNVIGSNPSLIYPGQVLQIPIEDPGYLRRREEERKRQEAIRKAEEAARQAEAEARRLEEEARRAEEELRRLEEEARRQAEEEARRRAAQLAAAIAQWTPKVGAFGTPLGSFISNGVAVYRFAQGNLLIQPDGRSAYYNLNKAAYNSLPYQGVRKGLDWLNAIKVGGIGDPLLKIPNIMSPNPKDIFSLESFIGSNLNKSGINLNKFLDSHLLSSNRYWKTLDTLSPIANRLPPKQALKLMGNTSNFFKSKSPNILARTGKLGAKTLDATGNFFKILDTPITKFGGKNAPVVGDVIDLAFTGHDLIYGDEATQRRAQVKLGAMGAGAIIGGAVGALGFGVGAAPAAMGTAFVVGSIVDFAYFGADQLGHGDKVDKFLSDSYSAVGNGINSVKSSISDALKAARDKAATARDKAQKAVQVAKATVKAATAKVVQAKAAYNTFKQQTQQAVSNLVQKSTQVFKASLQQAKQAIAQKVAQAAPRVVKKVAQYAQKAVNTVRNVVNGAKRVVNNVINKGKQLVNNVINKGKQAVQSVKNFASNVVNKAGQAAANVYNRAAQGVKNVKNTLSGAAKRLKFW</sequence>
<feature type="active site" description="Charge relay system" evidence="5">
    <location>
        <position position="630"/>
    </location>
</feature>
<dbReference type="EMBL" id="JAIHOM010000201">
    <property type="protein sequence ID" value="MCW6038895.1"/>
    <property type="molecule type" value="Genomic_DNA"/>
</dbReference>
<gene>
    <name evidence="8" type="ORF">K4A83_21905</name>
</gene>
<feature type="active site" description="Charge relay system" evidence="5">
    <location>
        <position position="249"/>
    </location>
</feature>
<keyword evidence="9" id="KW-1185">Reference proteome</keyword>
<dbReference type="InterPro" id="IPR000209">
    <property type="entry name" value="Peptidase_S8/S53_dom"/>
</dbReference>
<keyword evidence="4 5" id="KW-0720">Serine protease</keyword>
<comment type="caution">
    <text evidence="8">The sequence shown here is derived from an EMBL/GenBank/DDBJ whole genome shotgun (WGS) entry which is preliminary data.</text>
</comment>
<feature type="non-terminal residue" evidence="8">
    <location>
        <position position="1"/>
    </location>
</feature>
<dbReference type="Proteomes" id="UP001526426">
    <property type="component" value="Unassembled WGS sequence"/>
</dbReference>
<accession>A0ABT3LBM1</accession>
<evidence type="ECO:0000256" key="2">
    <source>
        <dbReference type="ARBA" id="ARBA00022670"/>
    </source>
</evidence>
<reference evidence="8 9" key="1">
    <citation type="submission" date="2021-08" db="EMBL/GenBank/DDBJ databases">
        <title>Draft genome sequence of Spirulina subsalsa with high tolerance to salinity and hype-accumulation of phycocyanin.</title>
        <authorList>
            <person name="Pei H."/>
            <person name="Jiang L."/>
        </authorList>
    </citation>
    <scope>NUCLEOTIDE SEQUENCE [LARGE SCALE GENOMIC DNA]</scope>
    <source>
        <strain evidence="8 9">FACHB-351</strain>
    </source>
</reference>